<organism evidence="3 4">
    <name type="scientific">Streptosporangium pseudovulgare</name>
    <dbReference type="NCBI Taxonomy" id="35765"/>
    <lineage>
        <taxon>Bacteria</taxon>
        <taxon>Bacillati</taxon>
        <taxon>Actinomycetota</taxon>
        <taxon>Actinomycetes</taxon>
        <taxon>Streptosporangiales</taxon>
        <taxon>Streptosporangiaceae</taxon>
        <taxon>Streptosporangium</taxon>
    </lineage>
</organism>
<feature type="compositionally biased region" description="Basic and acidic residues" evidence="1">
    <location>
        <begin position="45"/>
        <end position="55"/>
    </location>
</feature>
<sequence length="191" mass="19876">MTNGLRDDRDDHNDRDGRDECDGRDDRDGRGDHNSRGGSGGSGGDRGRSDERCGDDEVRLVPRELGKTGPRDWLIRFAFGAGVSALAGVVATVAGPRFGGLFLAFPAILMASLTLVAKEESLRQACNEARGATFGAVGLFGFAAVIAAALAGRWPLWAALTAATAVWAVLSLGCYLLARAFVAGGDEPPAG</sequence>
<dbReference type="Pfam" id="PF11345">
    <property type="entry name" value="DUF3147"/>
    <property type="match status" value="1"/>
</dbReference>
<accession>A0ABQ2QIQ4</accession>
<dbReference type="EMBL" id="BMQJ01000001">
    <property type="protein sequence ID" value="GGP81263.1"/>
    <property type="molecule type" value="Genomic_DNA"/>
</dbReference>
<feature type="transmembrane region" description="Helical" evidence="2">
    <location>
        <begin position="100"/>
        <end position="117"/>
    </location>
</feature>
<feature type="compositionally biased region" description="Basic and acidic residues" evidence="1">
    <location>
        <begin position="1"/>
        <end position="35"/>
    </location>
</feature>
<feature type="transmembrane region" description="Helical" evidence="2">
    <location>
        <begin position="156"/>
        <end position="178"/>
    </location>
</feature>
<dbReference type="Proteomes" id="UP000611554">
    <property type="component" value="Unassembled WGS sequence"/>
</dbReference>
<gene>
    <name evidence="3" type="ORF">GCM10010140_07700</name>
</gene>
<evidence type="ECO:0000256" key="1">
    <source>
        <dbReference type="SAM" id="MobiDB-lite"/>
    </source>
</evidence>
<dbReference type="InterPro" id="IPR021493">
    <property type="entry name" value="DUF3147"/>
</dbReference>
<evidence type="ECO:0008006" key="5">
    <source>
        <dbReference type="Google" id="ProtNLM"/>
    </source>
</evidence>
<feature type="transmembrane region" description="Helical" evidence="2">
    <location>
        <begin position="129"/>
        <end position="150"/>
    </location>
</feature>
<proteinExistence type="predicted"/>
<keyword evidence="2" id="KW-0812">Transmembrane</keyword>
<evidence type="ECO:0000256" key="2">
    <source>
        <dbReference type="SAM" id="Phobius"/>
    </source>
</evidence>
<reference evidence="4" key="1">
    <citation type="journal article" date="2019" name="Int. J. Syst. Evol. Microbiol.">
        <title>The Global Catalogue of Microorganisms (GCM) 10K type strain sequencing project: providing services to taxonomists for standard genome sequencing and annotation.</title>
        <authorList>
            <consortium name="The Broad Institute Genomics Platform"/>
            <consortium name="The Broad Institute Genome Sequencing Center for Infectious Disease"/>
            <person name="Wu L."/>
            <person name="Ma J."/>
        </authorList>
    </citation>
    <scope>NUCLEOTIDE SEQUENCE [LARGE SCALE GENOMIC DNA]</scope>
    <source>
        <strain evidence="4">JCM 3115</strain>
    </source>
</reference>
<protein>
    <recommendedName>
        <fullName evidence="5">DUF3147 domain-containing protein</fullName>
    </recommendedName>
</protein>
<name>A0ABQ2QIQ4_9ACTN</name>
<evidence type="ECO:0000313" key="4">
    <source>
        <dbReference type="Proteomes" id="UP000611554"/>
    </source>
</evidence>
<comment type="caution">
    <text evidence="3">The sequence shown here is derived from an EMBL/GenBank/DDBJ whole genome shotgun (WGS) entry which is preliminary data.</text>
</comment>
<keyword evidence="2" id="KW-0472">Membrane</keyword>
<dbReference type="RefSeq" id="WP_189244979.1">
    <property type="nucleotide sequence ID" value="NZ_BMQJ01000001.1"/>
</dbReference>
<feature type="transmembrane region" description="Helical" evidence="2">
    <location>
        <begin position="73"/>
        <end position="94"/>
    </location>
</feature>
<keyword evidence="4" id="KW-1185">Reference proteome</keyword>
<feature type="region of interest" description="Disordered" evidence="1">
    <location>
        <begin position="1"/>
        <end position="55"/>
    </location>
</feature>
<keyword evidence="2" id="KW-1133">Transmembrane helix</keyword>
<evidence type="ECO:0000313" key="3">
    <source>
        <dbReference type="EMBL" id="GGP81263.1"/>
    </source>
</evidence>